<dbReference type="CDD" id="cd10917">
    <property type="entry name" value="CE4_NodB_like_6s_7s"/>
    <property type="match status" value="1"/>
</dbReference>
<dbReference type="Gene3D" id="3.20.20.370">
    <property type="entry name" value="Glycoside hydrolase/deacetylase"/>
    <property type="match status" value="1"/>
</dbReference>
<dbReference type="GO" id="GO:0016810">
    <property type="term" value="F:hydrolase activity, acting on carbon-nitrogen (but not peptide) bonds"/>
    <property type="evidence" value="ECO:0007669"/>
    <property type="project" value="InterPro"/>
</dbReference>
<feature type="region of interest" description="Disordered" evidence="1">
    <location>
        <begin position="48"/>
        <end position="77"/>
    </location>
</feature>
<dbReference type="PATRIC" id="fig|1833.90.peg.5956"/>
<evidence type="ECO:0000313" key="2">
    <source>
        <dbReference type="EMBL" id="ALG03753.1"/>
    </source>
</evidence>
<dbReference type="AlphaFoldDB" id="A0A0N9HLS0"/>
<accession>A0A0N9HLS0</accession>
<evidence type="ECO:0000256" key="1">
    <source>
        <dbReference type="SAM" id="MobiDB-lite"/>
    </source>
</evidence>
<protein>
    <submittedName>
        <fullName evidence="2">Deacetyltransferase</fullName>
    </submittedName>
</protein>
<dbReference type="GO" id="GO:0016740">
    <property type="term" value="F:transferase activity"/>
    <property type="evidence" value="ECO:0007669"/>
    <property type="project" value="UniProtKB-KW"/>
</dbReference>
<dbReference type="InterPro" id="IPR002509">
    <property type="entry name" value="NODB_dom"/>
</dbReference>
<dbReference type="PROSITE" id="PS51677">
    <property type="entry name" value="NODB"/>
    <property type="match status" value="1"/>
</dbReference>
<sequence length="286" mass="30526">MEWGCFCRCQLKFHSVDRRSFLAILAAGTSVTLAGCSRAYGGDAAVLDESATPTSPPRAPADASPALVGPPPPASRVPVPPGALTAIPGQGNNIALTVDDGANADVVGAYIQFAKDTGARFTFFVTGVYDGWTVHKAALRPLVESGQIQLANHTWDHPDLTALSTSSVASQFDRTKNFLSNTFGVDGTPFYRPPFGYHNPSVDMVAADHGYTVPTLWYGSLSDSGLITEQYLLECAHKYFTAQSIIIGHANHPPVTHVYGQLVDIIRERNLAMVTLNDVFTTSTAG</sequence>
<dbReference type="InterPro" id="IPR011330">
    <property type="entry name" value="Glyco_hydro/deAcase_b/a-brl"/>
</dbReference>
<dbReference type="InterPro" id="IPR050248">
    <property type="entry name" value="Polysacc_deacetylase_ArnD"/>
</dbReference>
<organism evidence="2">
    <name type="scientific">Rhodococcus erythropolis</name>
    <name type="common">Arthrobacter picolinophilus</name>
    <dbReference type="NCBI Taxonomy" id="1833"/>
    <lineage>
        <taxon>Bacteria</taxon>
        <taxon>Bacillati</taxon>
        <taxon>Actinomycetota</taxon>
        <taxon>Actinomycetes</taxon>
        <taxon>Mycobacteriales</taxon>
        <taxon>Nocardiaceae</taxon>
        <taxon>Rhodococcus</taxon>
        <taxon>Rhodococcus erythropolis group</taxon>
    </lineage>
</organism>
<proteinExistence type="predicted"/>
<dbReference type="SUPFAM" id="SSF88713">
    <property type="entry name" value="Glycoside hydrolase/deacetylase"/>
    <property type="match status" value="1"/>
</dbReference>
<keyword evidence="2" id="KW-0808">Transferase</keyword>
<dbReference type="PANTHER" id="PTHR10587">
    <property type="entry name" value="GLYCOSYL TRANSFERASE-RELATED"/>
    <property type="match status" value="1"/>
</dbReference>
<name>A0A0N9HLS0_RHOER</name>
<reference evidence="2" key="1">
    <citation type="journal article" date="2015" name="Appl. Environ. Microbiol.">
        <title>Biodegradation of the organic disulfide 4,4'-dithiodibutyric acid by Rhodococcus spp.</title>
        <authorList>
            <person name="Khairy H."/>
            <person name="Wubbeler J.H."/>
            <person name="Steinbuchel A."/>
        </authorList>
    </citation>
    <scope>NUCLEOTIDE SEQUENCE</scope>
    <source>
        <strain evidence="2">MI2</strain>
    </source>
</reference>
<dbReference type="Pfam" id="PF01522">
    <property type="entry name" value="Polysacc_deac_1"/>
    <property type="match status" value="1"/>
</dbReference>
<dbReference type="GO" id="GO:0005975">
    <property type="term" value="P:carbohydrate metabolic process"/>
    <property type="evidence" value="ECO:0007669"/>
    <property type="project" value="InterPro"/>
</dbReference>
<dbReference type="EMBL" id="KT600801">
    <property type="protein sequence ID" value="ALG03753.1"/>
    <property type="molecule type" value="Genomic_DNA"/>
</dbReference>
<feature type="compositionally biased region" description="Pro residues" evidence="1">
    <location>
        <begin position="68"/>
        <end position="77"/>
    </location>
</feature>